<dbReference type="RefSeq" id="WP_106963639.1">
    <property type="nucleotide sequence ID" value="NZ_BNEJ01000017.1"/>
</dbReference>
<comment type="caution">
    <text evidence="4">The sequence shown here is derived from an EMBL/GenBank/DDBJ whole genome shotgun (WGS) entry which is preliminary data.</text>
</comment>
<dbReference type="InterPro" id="IPR036271">
    <property type="entry name" value="Tet_transcr_reg_TetR-rel_C_sf"/>
</dbReference>
<dbReference type="InterPro" id="IPR050109">
    <property type="entry name" value="HTH-type_TetR-like_transc_reg"/>
</dbReference>
<dbReference type="InterPro" id="IPR009057">
    <property type="entry name" value="Homeodomain-like_sf"/>
</dbReference>
<evidence type="ECO:0000256" key="3">
    <source>
        <dbReference type="ARBA" id="ARBA00023163"/>
    </source>
</evidence>
<dbReference type="GO" id="GO:0003700">
    <property type="term" value="F:DNA-binding transcription factor activity"/>
    <property type="evidence" value="ECO:0007669"/>
    <property type="project" value="TreeGrafter"/>
</dbReference>
<dbReference type="GeneID" id="75185693"/>
<accession>A0A6C1CC68</accession>
<keyword evidence="2" id="KW-0238">DNA-binding</keyword>
<dbReference type="PROSITE" id="PS50977">
    <property type="entry name" value="HTH_TETR_2"/>
    <property type="match status" value="1"/>
</dbReference>
<dbReference type="PANTHER" id="PTHR30055">
    <property type="entry name" value="HTH-TYPE TRANSCRIPTIONAL REGULATOR RUTR"/>
    <property type="match status" value="1"/>
</dbReference>
<dbReference type="PANTHER" id="PTHR30055:SF234">
    <property type="entry name" value="HTH-TYPE TRANSCRIPTIONAL REGULATOR BETI"/>
    <property type="match status" value="1"/>
</dbReference>
<dbReference type="Gene3D" id="1.10.10.60">
    <property type="entry name" value="Homeodomain-like"/>
    <property type="match status" value="1"/>
</dbReference>
<evidence type="ECO:0000313" key="4">
    <source>
        <dbReference type="EMBL" id="TGG87189.1"/>
    </source>
</evidence>
<dbReference type="InterPro" id="IPR001647">
    <property type="entry name" value="HTH_TetR"/>
</dbReference>
<protein>
    <submittedName>
        <fullName evidence="4">TetR/AcrR family transcriptional regulator</fullName>
    </submittedName>
</protein>
<gene>
    <name evidence="4" type="ORF">D8771_05215</name>
</gene>
<organism evidence="4 5">
    <name type="scientific">Streptomyces albus</name>
    <dbReference type="NCBI Taxonomy" id="1888"/>
    <lineage>
        <taxon>Bacteria</taxon>
        <taxon>Bacillati</taxon>
        <taxon>Actinomycetota</taxon>
        <taxon>Actinomycetes</taxon>
        <taxon>Kitasatosporales</taxon>
        <taxon>Streptomycetaceae</taxon>
        <taxon>Streptomyces</taxon>
    </lineage>
</organism>
<keyword evidence="1" id="KW-0805">Transcription regulation</keyword>
<dbReference type="Gene3D" id="1.10.357.10">
    <property type="entry name" value="Tetracycline Repressor, domain 2"/>
    <property type="match status" value="1"/>
</dbReference>
<name>A0A6C1CC68_9ACTN</name>
<dbReference type="Proteomes" id="UP000298111">
    <property type="component" value="Unassembled WGS sequence"/>
</dbReference>
<dbReference type="GO" id="GO:0000976">
    <property type="term" value="F:transcription cis-regulatory region binding"/>
    <property type="evidence" value="ECO:0007669"/>
    <property type="project" value="TreeGrafter"/>
</dbReference>
<evidence type="ECO:0000256" key="1">
    <source>
        <dbReference type="ARBA" id="ARBA00023015"/>
    </source>
</evidence>
<evidence type="ECO:0000256" key="2">
    <source>
        <dbReference type="ARBA" id="ARBA00023125"/>
    </source>
</evidence>
<dbReference type="SUPFAM" id="SSF46689">
    <property type="entry name" value="Homeodomain-like"/>
    <property type="match status" value="1"/>
</dbReference>
<dbReference type="AlphaFoldDB" id="A0A6C1CC68"/>
<sequence length="192" mass="20943">MDGKHPAPRPRRSDATRTAILDAARERFAADGYERATIRAIAKDAGIDPSMVMRYYGNKEGLFAAAVAIDLRLPDLTTVPHTDIGRTMVAHLLAVWEENEVLTAVLRVGATNQAGAERMRLIFQDQLVPAVRAVTADPDGAPARAALVASQLLGFALTRYVLRFPATVALSRTEVIDWLAPTVQRYVTEPLP</sequence>
<evidence type="ECO:0000313" key="5">
    <source>
        <dbReference type="Proteomes" id="UP000298111"/>
    </source>
</evidence>
<dbReference type="PRINTS" id="PR00455">
    <property type="entry name" value="HTHTETR"/>
</dbReference>
<reference evidence="4 5" key="1">
    <citation type="submission" date="2018-10" db="EMBL/GenBank/DDBJ databases">
        <title>Isolation of pseudouridimycin from Streptomyces albus DSM 40763.</title>
        <authorList>
            <person name="Rosenqvist P."/>
            <person name="Metsae-Ketelae M."/>
            <person name="Virta P."/>
        </authorList>
    </citation>
    <scope>NUCLEOTIDE SEQUENCE [LARGE SCALE GENOMIC DNA]</scope>
    <source>
        <strain evidence="4 5">DSM 40763</strain>
    </source>
</reference>
<dbReference type="Pfam" id="PF00440">
    <property type="entry name" value="TetR_N"/>
    <property type="match status" value="1"/>
</dbReference>
<keyword evidence="3" id="KW-0804">Transcription</keyword>
<dbReference type="InterPro" id="IPR041678">
    <property type="entry name" value="TetR_C_16"/>
</dbReference>
<proteinExistence type="predicted"/>
<dbReference type="SUPFAM" id="SSF48498">
    <property type="entry name" value="Tetracyclin repressor-like, C-terminal domain"/>
    <property type="match status" value="1"/>
</dbReference>
<dbReference type="Pfam" id="PF17920">
    <property type="entry name" value="TetR_C_16"/>
    <property type="match status" value="1"/>
</dbReference>
<dbReference type="EMBL" id="RCIY01000029">
    <property type="protein sequence ID" value="TGG87189.1"/>
    <property type="molecule type" value="Genomic_DNA"/>
</dbReference>